<dbReference type="EMBL" id="JBHLZP010000009">
    <property type="protein sequence ID" value="MFB9831111.1"/>
    <property type="molecule type" value="Genomic_DNA"/>
</dbReference>
<dbReference type="Gene3D" id="1.10.720.10">
    <property type="match status" value="1"/>
</dbReference>
<evidence type="ECO:0000256" key="1">
    <source>
        <dbReference type="SAM" id="MobiDB-lite"/>
    </source>
</evidence>
<gene>
    <name evidence="3" type="ORF">ACFFNX_02785</name>
</gene>
<feature type="non-terminal residue" evidence="3">
    <location>
        <position position="141"/>
    </location>
</feature>
<dbReference type="SUPFAM" id="SSF68912">
    <property type="entry name" value="Rho N-terminal domain-like"/>
    <property type="match status" value="1"/>
</dbReference>
<feature type="compositionally biased region" description="Low complexity" evidence="1">
    <location>
        <begin position="1"/>
        <end position="27"/>
    </location>
</feature>
<dbReference type="RefSeq" id="WP_378194527.1">
    <property type="nucleotide sequence ID" value="NZ_JBHLZP010000009.1"/>
</dbReference>
<dbReference type="Pfam" id="PF07498">
    <property type="entry name" value="Rho_N"/>
    <property type="match status" value="1"/>
</dbReference>
<protein>
    <submittedName>
        <fullName evidence="3">Rho termination factor N-terminal domain-containing protein</fullName>
    </submittedName>
</protein>
<feature type="compositionally biased region" description="Basic and acidic residues" evidence="1">
    <location>
        <begin position="109"/>
        <end position="129"/>
    </location>
</feature>
<proteinExistence type="predicted"/>
<feature type="region of interest" description="Disordered" evidence="1">
    <location>
        <begin position="1"/>
        <end position="38"/>
    </location>
</feature>
<dbReference type="InterPro" id="IPR036269">
    <property type="entry name" value="Rho_N_sf"/>
</dbReference>
<evidence type="ECO:0000313" key="3">
    <source>
        <dbReference type="EMBL" id="MFB9831111.1"/>
    </source>
</evidence>
<keyword evidence="4" id="KW-1185">Reference proteome</keyword>
<sequence>MSESTELLTDAATTAPDTTPAEQTAPAPRRRRSGTGLSAMVLPELKALASSLGISGTGGMRKSQLIAAIQEKQAQNAGGGDQATAPKAAPKNEGEAGETAGQAKAAPAEAEHGESQQPRRERASRRDDAGSQQGQQQETKT</sequence>
<feature type="compositionally biased region" description="Low complexity" evidence="1">
    <location>
        <begin position="97"/>
        <end position="108"/>
    </location>
</feature>
<accession>A0ABV5Y7W4</accession>
<feature type="domain" description="Rho termination factor-like N-terminal" evidence="2">
    <location>
        <begin position="36"/>
        <end position="78"/>
    </location>
</feature>
<dbReference type="InterPro" id="IPR011112">
    <property type="entry name" value="Rho-like_N"/>
</dbReference>
<feature type="compositionally biased region" description="Polar residues" evidence="1">
    <location>
        <begin position="130"/>
        <end position="141"/>
    </location>
</feature>
<comment type="caution">
    <text evidence="3">The sequence shown here is derived from an EMBL/GenBank/DDBJ whole genome shotgun (WGS) entry which is preliminary data.</text>
</comment>
<feature type="region of interest" description="Disordered" evidence="1">
    <location>
        <begin position="73"/>
        <end position="141"/>
    </location>
</feature>
<reference evidence="3 4" key="1">
    <citation type="submission" date="2024-09" db="EMBL/GenBank/DDBJ databases">
        <authorList>
            <person name="Sun Q."/>
            <person name="Mori K."/>
        </authorList>
    </citation>
    <scope>NUCLEOTIDE SEQUENCE [LARGE SCALE GENOMIC DNA]</scope>
    <source>
        <strain evidence="3 4">TBRC 0563</strain>
    </source>
</reference>
<organism evidence="3 4">
    <name type="scientific">Actinoallomurus acaciae</name>
    <dbReference type="NCBI Taxonomy" id="502577"/>
    <lineage>
        <taxon>Bacteria</taxon>
        <taxon>Bacillati</taxon>
        <taxon>Actinomycetota</taxon>
        <taxon>Actinomycetes</taxon>
        <taxon>Streptosporangiales</taxon>
        <taxon>Thermomonosporaceae</taxon>
        <taxon>Actinoallomurus</taxon>
    </lineage>
</organism>
<evidence type="ECO:0000313" key="4">
    <source>
        <dbReference type="Proteomes" id="UP001589627"/>
    </source>
</evidence>
<name>A0ABV5Y7W4_9ACTN</name>
<evidence type="ECO:0000259" key="2">
    <source>
        <dbReference type="SMART" id="SM00959"/>
    </source>
</evidence>
<dbReference type="Proteomes" id="UP001589627">
    <property type="component" value="Unassembled WGS sequence"/>
</dbReference>
<dbReference type="SMART" id="SM00959">
    <property type="entry name" value="Rho_N"/>
    <property type="match status" value="1"/>
</dbReference>